<evidence type="ECO:0000256" key="1">
    <source>
        <dbReference type="SAM" id="MobiDB-lite"/>
    </source>
</evidence>
<evidence type="ECO:0000313" key="4">
    <source>
        <dbReference type="RefSeq" id="XP_026645554.1"/>
    </source>
</evidence>
<proteinExistence type="predicted"/>
<dbReference type="Pfam" id="PF15487">
    <property type="entry name" value="FAM220"/>
    <property type="match status" value="1"/>
</dbReference>
<keyword evidence="3" id="KW-1185">Reference proteome</keyword>
<dbReference type="InterPro" id="IPR029155">
    <property type="entry name" value="SIPAR"/>
</dbReference>
<dbReference type="InterPro" id="IPR040355">
    <property type="entry name" value="FAM220A"/>
</dbReference>
<sequence>MRGRRGTLGACLTNVRWSQGGDLDKLLCGLKKRSLRGSPSPACVPSWTDEPATGAGGRSQDTVVASLEMKRGQSEADLILYQVLQYLKESTGRNLAPAASVRKVLLSALEEHLAGVSCGIGDALGSDWPDSCGWYPKGESWVSGWPDHPKLREIGFLKGELLSAVPERPGTSSELSHPHSELCQLPYAYAYYEVLPEDETRCVSLDGSNPMFSEQTVDHEEILKLKKHFICSAAGRGVTDSAVFQISKSDAIAKVQAEQ</sequence>
<accession>A0ABM1UU92</accession>
<gene>
    <name evidence="4" type="primary">Fam220a</name>
</gene>
<dbReference type="PANTHER" id="PTHR31980">
    <property type="entry name" value="PROTEIN FAM220A"/>
    <property type="match status" value="1"/>
</dbReference>
<dbReference type="PANTHER" id="PTHR31980:SF1">
    <property type="entry name" value="PROTEIN FAM220A"/>
    <property type="match status" value="1"/>
</dbReference>
<dbReference type="GeneID" id="113455424"/>
<dbReference type="Proteomes" id="UP000694915">
    <property type="component" value="Unplaced"/>
</dbReference>
<organism evidence="3 4">
    <name type="scientific">Microtus ochrogaster</name>
    <name type="common">Prairie vole</name>
    <dbReference type="NCBI Taxonomy" id="79684"/>
    <lineage>
        <taxon>Eukaryota</taxon>
        <taxon>Metazoa</taxon>
        <taxon>Chordata</taxon>
        <taxon>Craniata</taxon>
        <taxon>Vertebrata</taxon>
        <taxon>Euteleostomi</taxon>
        <taxon>Mammalia</taxon>
        <taxon>Eutheria</taxon>
        <taxon>Euarchontoglires</taxon>
        <taxon>Glires</taxon>
        <taxon>Rodentia</taxon>
        <taxon>Myomorpha</taxon>
        <taxon>Muroidea</taxon>
        <taxon>Cricetidae</taxon>
        <taxon>Arvicolinae</taxon>
        <taxon>Microtus</taxon>
    </lineage>
</organism>
<reference evidence="4" key="1">
    <citation type="submission" date="2025-08" db="UniProtKB">
        <authorList>
            <consortium name="RefSeq"/>
        </authorList>
    </citation>
    <scope>IDENTIFICATION</scope>
</reference>
<dbReference type="RefSeq" id="XP_026645554.1">
    <property type="nucleotide sequence ID" value="XM_026789753.1"/>
</dbReference>
<evidence type="ECO:0000259" key="2">
    <source>
        <dbReference type="Pfam" id="PF15487"/>
    </source>
</evidence>
<name>A0ABM1UU92_MICOH</name>
<feature type="domain" description="SIPAR" evidence="2">
    <location>
        <begin position="2"/>
        <end position="248"/>
    </location>
</feature>
<feature type="region of interest" description="Disordered" evidence="1">
    <location>
        <begin position="40"/>
        <end position="60"/>
    </location>
</feature>
<evidence type="ECO:0000313" key="3">
    <source>
        <dbReference type="Proteomes" id="UP000694915"/>
    </source>
</evidence>
<protein>
    <submittedName>
        <fullName evidence="4">Protein FAM220A</fullName>
    </submittedName>
</protein>
<dbReference type="RefSeq" id="XP_005368082.3">
    <property type="nucleotide sequence ID" value="XM_005368025.3"/>
</dbReference>